<accession>A0A382AJK7</accession>
<sequence>VYGQLNASTAVFRRDFDTEAVKKFNGKWITGWQASRSAKSGEKPFRTYRVAEGAKWTVDIFTPAEERNKPYKRGIQLSNDVHAMALAGNGRLYAVHKDGRLKVFDTTVGKVVAERQVPSPTWDGLAIASGNLFLSTRSGELLCLGNAPL</sequence>
<feature type="non-terminal residue" evidence="1">
    <location>
        <position position="1"/>
    </location>
</feature>
<dbReference type="AlphaFoldDB" id="A0A382AJK7"/>
<dbReference type="Gene3D" id="2.130.10.10">
    <property type="entry name" value="YVTN repeat-like/Quinoprotein amine dehydrogenase"/>
    <property type="match status" value="1"/>
</dbReference>
<dbReference type="EMBL" id="UINC01025543">
    <property type="protein sequence ID" value="SVB01302.1"/>
    <property type="molecule type" value="Genomic_DNA"/>
</dbReference>
<dbReference type="InterPro" id="IPR015943">
    <property type="entry name" value="WD40/YVTN_repeat-like_dom_sf"/>
</dbReference>
<reference evidence="1" key="1">
    <citation type="submission" date="2018-05" db="EMBL/GenBank/DDBJ databases">
        <authorList>
            <person name="Lanie J.A."/>
            <person name="Ng W.-L."/>
            <person name="Kazmierczak K.M."/>
            <person name="Andrzejewski T.M."/>
            <person name="Davidsen T.M."/>
            <person name="Wayne K.J."/>
            <person name="Tettelin H."/>
            <person name="Glass J.I."/>
            <person name="Rusch D."/>
            <person name="Podicherti R."/>
            <person name="Tsui H.-C.T."/>
            <person name="Winkler M.E."/>
        </authorList>
    </citation>
    <scope>NUCLEOTIDE SEQUENCE</scope>
</reference>
<dbReference type="SUPFAM" id="SSF50998">
    <property type="entry name" value="Quinoprotein alcohol dehydrogenase-like"/>
    <property type="match status" value="1"/>
</dbReference>
<dbReference type="InterPro" id="IPR011047">
    <property type="entry name" value="Quinoprotein_ADH-like_sf"/>
</dbReference>
<evidence type="ECO:0000313" key="1">
    <source>
        <dbReference type="EMBL" id="SVB01302.1"/>
    </source>
</evidence>
<proteinExistence type="predicted"/>
<protein>
    <submittedName>
        <fullName evidence="1">Uncharacterized protein</fullName>
    </submittedName>
</protein>
<organism evidence="1">
    <name type="scientific">marine metagenome</name>
    <dbReference type="NCBI Taxonomy" id="408172"/>
    <lineage>
        <taxon>unclassified sequences</taxon>
        <taxon>metagenomes</taxon>
        <taxon>ecological metagenomes</taxon>
    </lineage>
</organism>
<name>A0A382AJK7_9ZZZZ</name>
<gene>
    <name evidence="1" type="ORF">METZ01_LOCUS154156</name>
</gene>